<dbReference type="Proteomes" id="UP001211987">
    <property type="component" value="Unassembled WGS sequence"/>
</dbReference>
<gene>
    <name evidence="1" type="ORF">PM738_15210</name>
</gene>
<protein>
    <submittedName>
        <fullName evidence="1">Uncharacterized protein</fullName>
    </submittedName>
</protein>
<dbReference type="EMBL" id="JAQLKE010000032">
    <property type="protein sequence ID" value="MDB7085155.1"/>
    <property type="molecule type" value="Genomic_DNA"/>
</dbReference>
<proteinExistence type="predicted"/>
<sequence>MALFETVRDIMFAEIMEATLTEISKELLRANELKEKELALKSKELELLNSGEFKYNYIERYKRAFFDACNRLEELDRILYEMDQTVEPMSNEEYKEAILSNIQNMDKNQYDCDKTKDYEISSKEFIDYTNRLDSAKLEDKEYYKKINEKFGDSFMYYDIEERLYVCYDFLYGDVGLPNIETIKDREMAIEWLEGKIEMNEVIHNSYIR</sequence>
<organism evidence="1 2">
    <name type="scientific">Thomasclavelia ramosa</name>
    <dbReference type="NCBI Taxonomy" id="1547"/>
    <lineage>
        <taxon>Bacteria</taxon>
        <taxon>Bacillati</taxon>
        <taxon>Bacillota</taxon>
        <taxon>Erysipelotrichia</taxon>
        <taxon>Erysipelotrichales</taxon>
        <taxon>Coprobacillaceae</taxon>
        <taxon>Thomasclavelia</taxon>
    </lineage>
</organism>
<dbReference type="AlphaFoldDB" id="A0AB35IN80"/>
<dbReference type="RefSeq" id="WP_195992284.1">
    <property type="nucleotide sequence ID" value="NZ_JADPBJ010000016.1"/>
</dbReference>
<accession>A0AB35IN80</accession>
<name>A0AB35IN80_9FIRM</name>
<evidence type="ECO:0000313" key="2">
    <source>
        <dbReference type="Proteomes" id="UP001211987"/>
    </source>
</evidence>
<comment type="caution">
    <text evidence="1">The sequence shown here is derived from an EMBL/GenBank/DDBJ whole genome shotgun (WGS) entry which is preliminary data.</text>
</comment>
<evidence type="ECO:0000313" key="1">
    <source>
        <dbReference type="EMBL" id="MDB7085155.1"/>
    </source>
</evidence>
<reference evidence="1" key="1">
    <citation type="submission" date="2023-01" db="EMBL/GenBank/DDBJ databases">
        <title>Human gut microbiome strain richness.</title>
        <authorList>
            <person name="Chen-Liaw A."/>
        </authorList>
    </citation>
    <scope>NUCLEOTIDE SEQUENCE</scope>
    <source>
        <strain evidence="1">1001217st2_G6_1001217B_191108</strain>
    </source>
</reference>